<reference evidence="3" key="1">
    <citation type="submission" date="2023-03" db="EMBL/GenBank/DDBJ databases">
        <title>Chromosome-scale reference genome and RAD-based genetic map of yellow starthistle (Centaurea solstitialis) reveal putative structural variation and QTLs associated with invader traits.</title>
        <authorList>
            <person name="Reatini B."/>
            <person name="Cang F.A."/>
            <person name="Jiang Q."/>
            <person name="Mckibben M.T.W."/>
            <person name="Barker M.S."/>
            <person name="Rieseberg L.H."/>
            <person name="Dlugosch K.M."/>
        </authorList>
    </citation>
    <scope>NUCLEOTIDE SEQUENCE</scope>
    <source>
        <strain evidence="3">CAN-66</strain>
        <tissue evidence="3">Leaf</tissue>
    </source>
</reference>
<evidence type="ECO:0000313" key="3">
    <source>
        <dbReference type="EMBL" id="KAJ9542413.1"/>
    </source>
</evidence>
<dbReference type="PANTHER" id="PTHR31730">
    <property type="entry name" value="OS01G0873900 PROTEIN"/>
    <property type="match status" value="1"/>
</dbReference>
<evidence type="ECO:0000313" key="4">
    <source>
        <dbReference type="Proteomes" id="UP001172457"/>
    </source>
</evidence>
<dbReference type="Pfam" id="PF05003">
    <property type="entry name" value="DUF668"/>
    <property type="match status" value="1"/>
</dbReference>
<dbReference type="EMBL" id="JARYMX010000007">
    <property type="protein sequence ID" value="KAJ9542413.1"/>
    <property type="molecule type" value="Genomic_DNA"/>
</dbReference>
<comment type="caution">
    <text evidence="3">The sequence shown here is derived from an EMBL/GenBank/DDBJ whole genome shotgun (WGS) entry which is preliminary data.</text>
</comment>
<evidence type="ECO:0000259" key="1">
    <source>
        <dbReference type="Pfam" id="PF05003"/>
    </source>
</evidence>
<protein>
    <submittedName>
        <fullName evidence="3">Uncharacterized protein</fullName>
    </submittedName>
</protein>
<proteinExistence type="predicted"/>
<dbReference type="InterPro" id="IPR021864">
    <property type="entry name" value="DUF3475"/>
</dbReference>
<gene>
    <name evidence="3" type="ORF">OSB04_028919</name>
</gene>
<dbReference type="InterPro" id="IPR007700">
    <property type="entry name" value="DUF668"/>
</dbReference>
<name>A0AA38SHH0_9ASTR</name>
<feature type="domain" description="DUF668" evidence="1">
    <location>
        <begin position="340"/>
        <end position="425"/>
    </location>
</feature>
<feature type="domain" description="DUF3475" evidence="2">
    <location>
        <begin position="124"/>
        <end position="179"/>
    </location>
</feature>
<dbReference type="GO" id="GO:0045927">
    <property type="term" value="P:positive regulation of growth"/>
    <property type="evidence" value="ECO:0007669"/>
    <property type="project" value="InterPro"/>
</dbReference>
<sequence>MADDPDLTTPPPKLLRNQLQKIKAFNYVQERKQSLPLGHLFIDIDKKTRSQGSKDVLISISRELERSTSAKVGSSKAPYVSTFLSRAGSRGLEILDTLGSGITNLNNHRGFVSSASRWNKVSELAFEVANTIVMGSNLMQSLSQENIQIIEKEMLHSERVQLLVSRDTKELLSIAAADKREEFEVFLRDVVRFGDMCKGVEWHSLDRFFVSYPKYGILRKEAEIIMQELVNLARHTSELYHESESLDKLEQFCWRKLEEVQSSYHSRKGESLMILQNELRQQRKLVKNLKKKSLWSKSLDEVVEKLVEVVSFIRQEIAEAFENVTRSTTNGKESNKEPERLGIAGLALHYANLITQINCIATHPTSLTLSMRDTLYNGLPATVKSDLRSSLRALDSSEVMTLPQIKAEMDKTLNWLVPLAINTTKAHHGFGFVGEWANTGSTSKPAIPAHQFESGRNEFGTNGSNNIIRLQTFYHADKLTMDQYILELLIWLNRLISLTGYKDDVSPTSKGLNLHPDGKLESIQISSNDKNLLEEVAKQRMSVPGVSISQEQVLVKKKKGEAFASSRSMG</sequence>
<dbReference type="Pfam" id="PF11961">
    <property type="entry name" value="DUF3475"/>
    <property type="match status" value="1"/>
</dbReference>
<accession>A0AA38SHH0</accession>
<dbReference type="PANTHER" id="PTHR31730:SF18">
    <property type="entry name" value="PROTEIN PSK SIMULATOR 2"/>
    <property type="match status" value="1"/>
</dbReference>
<organism evidence="3 4">
    <name type="scientific">Centaurea solstitialis</name>
    <name type="common">yellow star-thistle</name>
    <dbReference type="NCBI Taxonomy" id="347529"/>
    <lineage>
        <taxon>Eukaryota</taxon>
        <taxon>Viridiplantae</taxon>
        <taxon>Streptophyta</taxon>
        <taxon>Embryophyta</taxon>
        <taxon>Tracheophyta</taxon>
        <taxon>Spermatophyta</taxon>
        <taxon>Magnoliopsida</taxon>
        <taxon>eudicotyledons</taxon>
        <taxon>Gunneridae</taxon>
        <taxon>Pentapetalae</taxon>
        <taxon>asterids</taxon>
        <taxon>campanulids</taxon>
        <taxon>Asterales</taxon>
        <taxon>Asteraceae</taxon>
        <taxon>Carduoideae</taxon>
        <taxon>Cardueae</taxon>
        <taxon>Centaureinae</taxon>
        <taxon>Centaurea</taxon>
    </lineage>
</organism>
<dbReference type="InterPro" id="IPR045021">
    <property type="entry name" value="PSI1/2/3"/>
</dbReference>
<dbReference type="Proteomes" id="UP001172457">
    <property type="component" value="Chromosome 7"/>
</dbReference>
<feature type="non-terminal residue" evidence="3">
    <location>
        <position position="570"/>
    </location>
</feature>
<keyword evidence="4" id="KW-1185">Reference proteome</keyword>
<dbReference type="AlphaFoldDB" id="A0AA38SHH0"/>
<evidence type="ECO:0000259" key="2">
    <source>
        <dbReference type="Pfam" id="PF11961"/>
    </source>
</evidence>